<keyword evidence="1" id="KW-0812">Transmembrane</keyword>
<accession>A0A1V6UHY8</accession>
<comment type="caution">
    <text evidence="2">The sequence shown here is derived from an EMBL/GenBank/DDBJ whole genome shotgun (WGS) entry which is preliminary data.</text>
</comment>
<keyword evidence="1" id="KW-1133">Transmembrane helix</keyword>
<dbReference type="EMBL" id="MDDG01000009">
    <property type="protein sequence ID" value="OQE38037.1"/>
    <property type="molecule type" value="Genomic_DNA"/>
</dbReference>
<keyword evidence="1" id="KW-0472">Membrane</keyword>
<dbReference type="Proteomes" id="UP000191500">
    <property type="component" value="Unassembled WGS sequence"/>
</dbReference>
<name>A0A1V6UHY8_9EURO</name>
<dbReference type="AlphaFoldDB" id="A0A1V6UHY8"/>
<evidence type="ECO:0000313" key="2">
    <source>
        <dbReference type="EMBL" id="OQE38037.1"/>
    </source>
</evidence>
<proteinExistence type="predicted"/>
<evidence type="ECO:0000313" key="3">
    <source>
        <dbReference type="Proteomes" id="UP000191500"/>
    </source>
</evidence>
<evidence type="ECO:0000256" key="1">
    <source>
        <dbReference type="SAM" id="Phobius"/>
    </source>
</evidence>
<reference evidence="3" key="1">
    <citation type="journal article" date="2017" name="Nat. Microbiol.">
        <title>Global analysis of biosynthetic gene clusters reveals vast potential of secondary metabolite production in Penicillium species.</title>
        <authorList>
            <person name="Nielsen J.C."/>
            <person name="Grijseels S."/>
            <person name="Prigent S."/>
            <person name="Ji B."/>
            <person name="Dainat J."/>
            <person name="Nielsen K.F."/>
            <person name="Frisvad J.C."/>
            <person name="Workman M."/>
            <person name="Nielsen J."/>
        </authorList>
    </citation>
    <scope>NUCLEOTIDE SEQUENCE [LARGE SCALE GENOMIC DNA]</scope>
    <source>
        <strain evidence="3">IBT 31321</strain>
    </source>
</reference>
<sequence length="109" mass="12217">MTIVLGTSQNHQLIFVLLSLTSSLPLSLYIRITPRLPAMPSRLITVAQETCLPDEVNVGMPPKLPKSTMSEHPSEWSHIARRALRSDLLHSLLDISVIYPQPSDNDYKN</sequence>
<organism evidence="2 3">
    <name type="scientific">Penicillium coprophilum</name>
    <dbReference type="NCBI Taxonomy" id="36646"/>
    <lineage>
        <taxon>Eukaryota</taxon>
        <taxon>Fungi</taxon>
        <taxon>Dikarya</taxon>
        <taxon>Ascomycota</taxon>
        <taxon>Pezizomycotina</taxon>
        <taxon>Eurotiomycetes</taxon>
        <taxon>Eurotiomycetidae</taxon>
        <taxon>Eurotiales</taxon>
        <taxon>Aspergillaceae</taxon>
        <taxon>Penicillium</taxon>
    </lineage>
</organism>
<gene>
    <name evidence="2" type="ORF">PENCOP_c009G02185</name>
</gene>
<protein>
    <submittedName>
        <fullName evidence="2">Uncharacterized protein</fullName>
    </submittedName>
</protein>
<feature type="transmembrane region" description="Helical" evidence="1">
    <location>
        <begin position="12"/>
        <end position="32"/>
    </location>
</feature>
<keyword evidence="3" id="KW-1185">Reference proteome</keyword>